<dbReference type="Gene3D" id="3.20.20.100">
    <property type="entry name" value="NADP-dependent oxidoreductase domain"/>
    <property type="match status" value="1"/>
</dbReference>
<dbReference type="InterPro" id="IPR036812">
    <property type="entry name" value="NAD(P)_OxRdtase_dom_sf"/>
</dbReference>
<protein>
    <submittedName>
        <fullName evidence="2">Aldo/keto reductase</fullName>
    </submittedName>
</protein>
<reference evidence="2" key="1">
    <citation type="journal article" date="2020" name="mSystems">
        <title>Genome- and Community-Level Interaction Insights into Carbon Utilization and Element Cycling Functions of Hydrothermarchaeota in Hydrothermal Sediment.</title>
        <authorList>
            <person name="Zhou Z."/>
            <person name="Liu Y."/>
            <person name="Xu W."/>
            <person name="Pan J."/>
            <person name="Luo Z.H."/>
            <person name="Li M."/>
        </authorList>
    </citation>
    <scope>NUCLEOTIDE SEQUENCE [LARGE SCALE GENOMIC DNA]</scope>
    <source>
        <strain evidence="2">SpSt-743</strain>
    </source>
</reference>
<evidence type="ECO:0000313" key="2">
    <source>
        <dbReference type="EMBL" id="HHS37910.1"/>
    </source>
</evidence>
<dbReference type="CDD" id="cd19093">
    <property type="entry name" value="AKR_AtPLR-like"/>
    <property type="match status" value="1"/>
</dbReference>
<dbReference type="PANTHER" id="PTHR43638">
    <property type="entry name" value="OXIDOREDUCTASE, ALDO/KETO REDUCTASE FAMILY PROTEIN"/>
    <property type="match status" value="1"/>
</dbReference>
<organism evidence="2">
    <name type="scientific">Thermus tengchongensis</name>
    <dbReference type="NCBI Taxonomy" id="1214928"/>
    <lineage>
        <taxon>Bacteria</taxon>
        <taxon>Thermotogati</taxon>
        <taxon>Deinococcota</taxon>
        <taxon>Deinococci</taxon>
        <taxon>Thermales</taxon>
        <taxon>Thermaceae</taxon>
        <taxon>Thermus</taxon>
    </lineage>
</organism>
<dbReference type="Pfam" id="PF00248">
    <property type="entry name" value="Aldo_ket_red"/>
    <property type="match status" value="1"/>
</dbReference>
<comment type="caution">
    <text evidence="2">The sequence shown here is derived from an EMBL/GenBank/DDBJ whole genome shotgun (WGS) entry which is preliminary data.</text>
</comment>
<dbReference type="PANTHER" id="PTHR43638:SF3">
    <property type="entry name" value="ALDEHYDE REDUCTASE"/>
    <property type="match status" value="1"/>
</dbReference>
<dbReference type="SUPFAM" id="SSF51430">
    <property type="entry name" value="NAD(P)-linked oxidoreductase"/>
    <property type="match status" value="1"/>
</dbReference>
<accession>A0A7C6A122</accession>
<dbReference type="InterPro" id="IPR023210">
    <property type="entry name" value="NADP_OxRdtase_dom"/>
</dbReference>
<name>A0A7C6A122_9DEIN</name>
<dbReference type="AlphaFoldDB" id="A0A7C6A122"/>
<dbReference type="EMBL" id="DTFR01000168">
    <property type="protein sequence ID" value="HHS37910.1"/>
    <property type="molecule type" value="Genomic_DNA"/>
</dbReference>
<feature type="domain" description="NADP-dependent oxidoreductase" evidence="1">
    <location>
        <begin position="8"/>
        <end position="291"/>
    </location>
</feature>
<proteinExistence type="predicted"/>
<evidence type="ECO:0000259" key="1">
    <source>
        <dbReference type="Pfam" id="PF00248"/>
    </source>
</evidence>
<gene>
    <name evidence="2" type="ORF">ENV26_02655</name>
</gene>
<sequence length="295" mass="32918">MNPLFGHRMGLGTWAWGDRLFWGYGQGYGEEDLRQAFRESLDAGIALFDTAEFYGFGLSERLIGRFLAETGTRPHLVTKFFPYPWRLSRKSLLRALRGSLKRLGVEAVDLYLLHWPWPPVPLRVWAEALAEAHERGLARGVGVSNCSLAQLEEVKSVLDRHRVPLLANQVEYSLLVRDWEPHLPALRREGIALMAYSPLAMGWLTGKLDPDNPPKGYRGSKYRPFLERAKSLLPLLRDLATAKGVSPAAIALRYLMEKGALPIPGAKNALQARQNAEALRVVLGPEEMALLSGAS</sequence>